<organism evidence="5 6">
    <name type="scientific">Clostridium neuense</name>
    <dbReference type="NCBI Taxonomy" id="1728934"/>
    <lineage>
        <taxon>Bacteria</taxon>
        <taxon>Bacillati</taxon>
        <taxon>Bacillota</taxon>
        <taxon>Clostridia</taxon>
        <taxon>Eubacteriales</taxon>
        <taxon>Clostridiaceae</taxon>
        <taxon>Clostridium</taxon>
    </lineage>
</organism>
<dbReference type="CDD" id="cd09007">
    <property type="entry name" value="NP-I_spr0068"/>
    <property type="match status" value="1"/>
</dbReference>
<dbReference type="EC" id="2.4.2.3" evidence="1"/>
<gene>
    <name evidence="5" type="ORF">ACJDT4_17400</name>
</gene>
<dbReference type="PANTHER" id="PTHR43691">
    <property type="entry name" value="URIDINE PHOSPHORYLASE"/>
    <property type="match status" value="1"/>
</dbReference>
<evidence type="ECO:0000259" key="4">
    <source>
        <dbReference type="Pfam" id="PF01048"/>
    </source>
</evidence>
<dbReference type="Pfam" id="PF01048">
    <property type="entry name" value="PNP_UDP_1"/>
    <property type="match status" value="1"/>
</dbReference>
<dbReference type="Proteomes" id="UP001623592">
    <property type="component" value="Unassembled WGS sequence"/>
</dbReference>
<evidence type="ECO:0000256" key="3">
    <source>
        <dbReference type="ARBA" id="ARBA00048447"/>
    </source>
</evidence>
<evidence type="ECO:0000256" key="1">
    <source>
        <dbReference type="ARBA" id="ARBA00011888"/>
    </source>
</evidence>
<evidence type="ECO:0000256" key="2">
    <source>
        <dbReference type="ARBA" id="ARBA00021980"/>
    </source>
</evidence>
<dbReference type="InterPro" id="IPR035994">
    <property type="entry name" value="Nucleoside_phosphorylase_sf"/>
</dbReference>
<accession>A0ABW8TI54</accession>
<comment type="caution">
    <text evidence="5">The sequence shown here is derived from an EMBL/GenBank/DDBJ whole genome shotgun (WGS) entry which is preliminary data.</text>
</comment>
<evidence type="ECO:0000313" key="5">
    <source>
        <dbReference type="EMBL" id="MFL0252192.1"/>
    </source>
</evidence>
<keyword evidence="6" id="KW-1185">Reference proteome</keyword>
<feature type="domain" description="Nucleoside phosphorylase" evidence="4">
    <location>
        <begin position="31"/>
        <end position="248"/>
    </location>
</feature>
<dbReference type="EMBL" id="JBJIAA010000015">
    <property type="protein sequence ID" value="MFL0252192.1"/>
    <property type="molecule type" value="Genomic_DNA"/>
</dbReference>
<evidence type="ECO:0000313" key="6">
    <source>
        <dbReference type="Proteomes" id="UP001623592"/>
    </source>
</evidence>
<dbReference type="PANTHER" id="PTHR43691:SF11">
    <property type="entry name" value="FI09636P-RELATED"/>
    <property type="match status" value="1"/>
</dbReference>
<dbReference type="RefSeq" id="WP_406788839.1">
    <property type="nucleotide sequence ID" value="NZ_JBJIAA010000015.1"/>
</dbReference>
<dbReference type="Gene3D" id="3.40.50.1580">
    <property type="entry name" value="Nucleoside phosphorylase domain"/>
    <property type="match status" value="1"/>
</dbReference>
<protein>
    <recommendedName>
        <fullName evidence="2">Uridine phosphorylase</fullName>
        <ecNumber evidence="1">2.4.2.3</ecNumber>
    </recommendedName>
</protein>
<comment type="catalytic activity">
    <reaction evidence="3">
        <text>uridine + phosphate = alpha-D-ribose 1-phosphate + uracil</text>
        <dbReference type="Rhea" id="RHEA:24388"/>
        <dbReference type="ChEBI" id="CHEBI:16704"/>
        <dbReference type="ChEBI" id="CHEBI:17568"/>
        <dbReference type="ChEBI" id="CHEBI:43474"/>
        <dbReference type="ChEBI" id="CHEBI:57720"/>
        <dbReference type="EC" id="2.4.2.3"/>
    </reaction>
</comment>
<dbReference type="InterPro" id="IPR000845">
    <property type="entry name" value="Nucleoside_phosphorylase_d"/>
</dbReference>
<sequence>MENILNDFDWDKSAILEPWMTITKLDNFPEIGVATFSGKLMESLKEWDNTEQIGEITTANGASPIYKIIYEGQPVAVFKALVGAPACVAAFEEVIAMGLNKLILFGSCGVLNHKIADGHIVIPTSAVRDEGTSYHYLPASDEIKLEGECIEVVEGVLKKLNYPYVLGKTWTTDGVYRETKVKVEKRKKQGCICVEMECSAMAAVAKFRNVKFAQFLYAADNLDSPNWQPRGFGKHSLSQKEKLLAAALECGINL</sequence>
<reference evidence="5 6" key="1">
    <citation type="submission" date="2024-11" db="EMBL/GenBank/DDBJ databases">
        <authorList>
            <person name="Heng Y.C."/>
            <person name="Lim A.C.H."/>
            <person name="Lee J.K.Y."/>
            <person name="Kittelmann S."/>
        </authorList>
    </citation>
    <scope>NUCLEOTIDE SEQUENCE [LARGE SCALE GENOMIC DNA]</scope>
    <source>
        <strain evidence="5 6">WILCCON 0114</strain>
    </source>
</reference>
<proteinExistence type="predicted"/>
<dbReference type="SUPFAM" id="SSF53167">
    <property type="entry name" value="Purine and uridine phosphorylases"/>
    <property type="match status" value="1"/>
</dbReference>
<name>A0ABW8TI54_9CLOT</name>